<dbReference type="EMBL" id="FRAV01000059">
    <property type="protein sequence ID" value="SHM62804.1"/>
    <property type="molecule type" value="Genomic_DNA"/>
</dbReference>
<sequence>MRNILIYKCSFLIILFIINTGCKEDKKIKFSGSTNKISQKVINVQKTDIITFNDDTNYYKLDSVNVMSNNKLNYKVIILEDKAKQHQDNAQHDSLLIVIQKQESNNSYINYLKNEKLIFNLGGNCPADGFQQIISKNNYFTIEQVYCKDFMFTQSYTTFKINDDETVTLHRYGEDYTDRSNPDKNIKGISLATKDFGEIKFENVNIEFLRKLSNK</sequence>
<name>A0A1M7KC44_9FLAO</name>
<proteinExistence type="predicted"/>
<evidence type="ECO:0000313" key="1">
    <source>
        <dbReference type="EMBL" id="SHM62804.1"/>
    </source>
</evidence>
<dbReference type="Proteomes" id="UP000184364">
    <property type="component" value="Unassembled WGS sequence"/>
</dbReference>
<dbReference type="STRING" id="1302687.SAMN05444267_105913"/>
<keyword evidence="2" id="KW-1185">Reference proteome</keyword>
<gene>
    <name evidence="1" type="ORF">SAMN05444267_105913</name>
</gene>
<reference evidence="2" key="1">
    <citation type="submission" date="2016-11" db="EMBL/GenBank/DDBJ databases">
        <authorList>
            <person name="Varghese N."/>
            <person name="Submissions S."/>
        </authorList>
    </citation>
    <scope>NUCLEOTIDE SEQUENCE [LARGE SCALE GENOMIC DNA]</scope>
    <source>
        <strain evidence="2">DSM 26899</strain>
    </source>
</reference>
<accession>A0A1M7KC44</accession>
<evidence type="ECO:0000313" key="2">
    <source>
        <dbReference type="Proteomes" id="UP000184364"/>
    </source>
</evidence>
<dbReference type="AlphaFoldDB" id="A0A1M7KC44"/>
<dbReference type="OrthoDB" id="1358588at2"/>
<protein>
    <submittedName>
        <fullName evidence="1">Uncharacterized protein</fullName>
    </submittedName>
</protein>
<dbReference type="RefSeq" id="WP_073297870.1">
    <property type="nucleotide sequence ID" value="NZ_FRAV01000059.1"/>
</dbReference>
<organism evidence="1 2">
    <name type="scientific">Chryseobacterium polytrichastri</name>
    <dbReference type="NCBI Taxonomy" id="1302687"/>
    <lineage>
        <taxon>Bacteria</taxon>
        <taxon>Pseudomonadati</taxon>
        <taxon>Bacteroidota</taxon>
        <taxon>Flavobacteriia</taxon>
        <taxon>Flavobacteriales</taxon>
        <taxon>Weeksellaceae</taxon>
        <taxon>Chryseobacterium group</taxon>
        <taxon>Chryseobacterium</taxon>
    </lineage>
</organism>